<feature type="compositionally biased region" description="Low complexity" evidence="1">
    <location>
        <begin position="13"/>
        <end position="26"/>
    </location>
</feature>
<proteinExistence type="predicted"/>
<dbReference type="Bgee" id="WBGene00012841">
    <property type="expression patterns" value="Expressed in embryo and 2 other cell types or tissues"/>
</dbReference>
<feature type="compositionally biased region" description="Low complexity" evidence="1">
    <location>
        <begin position="171"/>
        <end position="189"/>
    </location>
</feature>
<dbReference type="PaxDb" id="6239-Y43F11A.1"/>
<evidence type="ECO:0000313" key="5">
    <source>
        <dbReference type="WormBase" id="Y43F11A.1"/>
    </source>
</evidence>
<dbReference type="KEGG" id="cel:CELE_Y43F11A.4"/>
<evidence type="ECO:0000313" key="3">
    <source>
        <dbReference type="EMBL" id="CAB55041.1"/>
    </source>
</evidence>
<dbReference type="HOGENOM" id="CLU_119205_0_0_1"/>
<evidence type="ECO:0000313" key="6">
    <source>
        <dbReference type="WormBase" id="Y43F11A.4"/>
    </source>
</evidence>
<dbReference type="GeneID" id="174852"/>
<organism evidence="3 4">
    <name type="scientific">Caenorhabditis elegans</name>
    <dbReference type="NCBI Taxonomy" id="6239"/>
    <lineage>
        <taxon>Eukaryota</taxon>
        <taxon>Metazoa</taxon>
        <taxon>Ecdysozoa</taxon>
        <taxon>Nematoda</taxon>
        <taxon>Chromadorea</taxon>
        <taxon>Rhabditida</taxon>
        <taxon>Rhabditina</taxon>
        <taxon>Rhabditomorpha</taxon>
        <taxon>Rhabditoidea</taxon>
        <taxon>Rhabditidae</taxon>
        <taxon>Peloderinae</taxon>
        <taxon>Caenorhabditis</taxon>
    </lineage>
</organism>
<dbReference type="STRING" id="6239.Y43F11A.1.1"/>
<dbReference type="EMBL" id="BX284602">
    <property type="protein sequence ID" value="CAB55038.1"/>
    <property type="molecule type" value="Genomic_DNA"/>
</dbReference>
<dbReference type="EMBL" id="BX284602">
    <property type="protein sequence ID" value="CAB55041.1"/>
    <property type="molecule type" value="Genomic_DNA"/>
</dbReference>
<reference evidence="3 4" key="1">
    <citation type="journal article" date="1998" name="Science">
        <title>Genome sequence of the nematode C. elegans: a platform for investigating biology.</title>
        <authorList>
            <consortium name="The C. elegans sequencing consortium"/>
            <person name="Sulson J.E."/>
            <person name="Waterston R."/>
        </authorList>
    </citation>
    <scope>NUCLEOTIDE SEQUENCE [LARGE SCALE GENOMIC DNA]</scope>
    <source>
        <strain evidence="3 4">Bristol N2</strain>
    </source>
</reference>
<evidence type="ECO:0000256" key="1">
    <source>
        <dbReference type="SAM" id="MobiDB-lite"/>
    </source>
</evidence>
<dbReference type="AlphaFoldDB" id="G5EE49"/>
<dbReference type="FunCoup" id="G5EE49">
    <property type="interactions" value="811"/>
</dbReference>
<dbReference type="GeneID" id="174851"/>
<feature type="compositionally biased region" description="Polar residues" evidence="1">
    <location>
        <begin position="1"/>
        <end position="12"/>
    </location>
</feature>
<name>G5EE49_CAEEL</name>
<dbReference type="CTD" id="174851"/>
<dbReference type="PIR" id="T31525">
    <property type="entry name" value="T31525"/>
</dbReference>
<dbReference type="RefSeq" id="NP_496575.1">
    <property type="nucleotide sequence ID" value="NM_064174.1"/>
</dbReference>
<dbReference type="IntAct" id="G5EE49">
    <property type="interactions" value="1"/>
</dbReference>
<dbReference type="OrthoDB" id="5811828at2759"/>
<dbReference type="KEGG" id="cel:CELE_Y43F11A.1"/>
<dbReference type="RefSeq" id="NP_496578.1">
    <property type="nucleotide sequence ID" value="NM_064177.1"/>
</dbReference>
<keyword evidence="4" id="KW-1185">Reference proteome</keyword>
<dbReference type="CTD" id="174852"/>
<evidence type="ECO:0000313" key="2">
    <source>
        <dbReference type="EMBL" id="CAB55038.1"/>
    </source>
</evidence>
<dbReference type="Proteomes" id="UP000001940">
    <property type="component" value="Chromosome II"/>
</dbReference>
<dbReference type="WormBase" id="Y43F11A.4">
    <property type="protein sequence ID" value="CE21916"/>
    <property type="gene ID" value="WBGene00012844"/>
</dbReference>
<dbReference type="eggNOG" id="ENOG502TIKX">
    <property type="taxonomic scope" value="Eukaryota"/>
</dbReference>
<reference evidence="3" key="2">
    <citation type="submission" date="2003-03" db="EMBL/GenBank/DDBJ databases">
        <authorList>
            <person name="Sulson J.E."/>
            <person name="Waterston R."/>
        </authorList>
    </citation>
    <scope>NUCLEOTIDE SEQUENCE</scope>
    <source>
        <strain evidence="3">Bristol N2</strain>
    </source>
</reference>
<protein>
    <submittedName>
        <fullName evidence="3">Uncharacterized protein</fullName>
    </submittedName>
</protein>
<dbReference type="WormBase" id="Y43F11A.1">
    <property type="protein sequence ID" value="CE21916"/>
    <property type="gene ID" value="WBGene00012841"/>
</dbReference>
<feature type="region of interest" description="Disordered" evidence="1">
    <location>
        <begin position="166"/>
        <end position="189"/>
    </location>
</feature>
<dbReference type="SMR" id="G5EE49"/>
<reference evidence="3" key="3">
    <citation type="submission" date="2024-10" db="EMBL/GenBank/DDBJ databases">
        <authorList>
            <consortium name="WormBase Consortium"/>
            <person name="WormBase"/>
        </authorList>
    </citation>
    <scope>NUCLEOTIDE SEQUENCE</scope>
    <source>
        <strain evidence="3">Bristol N2</strain>
    </source>
</reference>
<accession>G5EE49</accession>
<sequence length="189" mass="21427">MPSNTSIRSNSNAIKARAPASAPKRPTSAEYVKKYTEYLATGHQIRHALQRLYDLNCSIQVFEECLTEKVILQKYTGQSEYQYPVTLLMNKFDDLRKREIRVANEKWSKNGELSAAMFTNKMVMEQRMKDLEKMDQKTANNLFVAALGDSCFIPKKKVDYSKFKITKRSKSSTSTSPSSSSSETSSPIA</sequence>
<dbReference type="AGR" id="WB:WBGene00012844"/>
<feature type="region of interest" description="Disordered" evidence="1">
    <location>
        <begin position="1"/>
        <end position="26"/>
    </location>
</feature>
<dbReference type="AGR" id="WB:WBGene00012841"/>
<gene>
    <name evidence="2" type="ORF">CELE_Y43F11A.1</name>
    <name evidence="3" type="ORF">CELE_Y43F11A.4</name>
    <name evidence="2 5" type="ORF">Y43F11A.1</name>
    <name evidence="3 6" type="ORF">Y43F11A.4</name>
</gene>
<evidence type="ECO:0000313" key="4">
    <source>
        <dbReference type="Proteomes" id="UP000001940"/>
    </source>
</evidence>